<evidence type="ECO:0000313" key="3">
    <source>
        <dbReference type="Proteomes" id="UP001318040"/>
    </source>
</evidence>
<evidence type="ECO:0000256" key="1">
    <source>
        <dbReference type="SAM" id="MobiDB-lite"/>
    </source>
</evidence>
<evidence type="ECO:0000313" key="4">
    <source>
        <dbReference type="RefSeq" id="XP_032812663.1"/>
    </source>
</evidence>
<dbReference type="AlphaFoldDB" id="A0AAJ7WXT7"/>
<protein>
    <submittedName>
        <fullName evidence="4">DDB1- and CUL4-associated factor 15</fullName>
    </submittedName>
</protein>
<dbReference type="Proteomes" id="UP001318040">
    <property type="component" value="Chromosome 1"/>
</dbReference>
<dbReference type="CTD" id="90379"/>
<dbReference type="Pfam" id="PF14939">
    <property type="entry name" value="DCAF15_WD40"/>
    <property type="match status" value="1"/>
</dbReference>
<dbReference type="GO" id="GO:0016567">
    <property type="term" value="P:protein ubiquitination"/>
    <property type="evidence" value="ECO:0007669"/>
    <property type="project" value="InterPro"/>
</dbReference>
<dbReference type="RefSeq" id="XP_032812663.1">
    <property type="nucleotide sequence ID" value="XM_032956772.1"/>
</dbReference>
<keyword evidence="3" id="KW-1185">Reference proteome</keyword>
<dbReference type="KEGG" id="pmrn:116943687"/>
<dbReference type="InterPro" id="IPR047319">
    <property type="entry name" value="DCAF15_C"/>
</dbReference>
<dbReference type="InterPro" id="IPR032734">
    <property type="entry name" value="DCAF15_WD40"/>
</dbReference>
<dbReference type="GeneID" id="116943687"/>
<sequence length="544" mass="59417">MAPPVVPRRRRCRTDPGLVQRLALIPITGRIPRLLFRALPSRLCRPLGSIVSEGVMRQGHVFLGFSKCGRFLLSYTRRLEEIDATATALFVYDLYWWGFSLSRPLQQVCRVRLFGDTPACSDLFLSVCEWPSDPSQIMVYGISTVISDLPLGVLPSEDHRDVFITIAASPPLTACAECSSALPTGESGLRGRCRRHGYLVNFHYQVVFPFPGFQPSVQLGCDRILVLNTSYSLLACAVSLTEEAGSATPGLLYQQAETKPETQRLRSPGRSASRSPDGLRSSVPHVSVGGTPLHALEEEGDLAGSGEDHDPGVELGGVSYSSSVYSLARTPSLDHSRGGRGSSYDEDMKPGLPVSVTDFALRQGILVSEAMAQRAMCVRVEQLTLDLEDVISASIASHAPWSDRFCSFTDYDAVVLQVCPDTASVLLMIGLILLAFPAAPQPGTDRCPRTHHASMFIRWSLSTGRAETIGVEGMLHEVEGRPSSVVWRRWRKSCAELLIKWTNPVKPSQAVTRLTNQAVHTGCSLKVLLDGDRCRGVRLGQSLN</sequence>
<gene>
    <name evidence="4" type="primary">DCAF15</name>
</gene>
<reference evidence="4" key="1">
    <citation type="submission" date="2025-08" db="UniProtKB">
        <authorList>
            <consortium name="RefSeq"/>
        </authorList>
    </citation>
    <scope>IDENTIFICATION</scope>
    <source>
        <tissue evidence="4">Sperm</tissue>
    </source>
</reference>
<dbReference type="CDD" id="cd20917">
    <property type="entry name" value="DCAF15-NTD"/>
    <property type="match status" value="1"/>
</dbReference>
<dbReference type="GO" id="GO:0080008">
    <property type="term" value="C:Cul4-RING E3 ubiquitin ligase complex"/>
    <property type="evidence" value="ECO:0007669"/>
    <property type="project" value="TreeGrafter"/>
</dbReference>
<dbReference type="PANTHER" id="PTHR28541">
    <property type="entry name" value="DDB1- AND CUL4-ASSOCIATED FACTOR 15"/>
    <property type="match status" value="1"/>
</dbReference>
<organism evidence="3 4">
    <name type="scientific">Petromyzon marinus</name>
    <name type="common">Sea lamprey</name>
    <dbReference type="NCBI Taxonomy" id="7757"/>
    <lineage>
        <taxon>Eukaryota</taxon>
        <taxon>Metazoa</taxon>
        <taxon>Chordata</taxon>
        <taxon>Craniata</taxon>
        <taxon>Vertebrata</taxon>
        <taxon>Cyclostomata</taxon>
        <taxon>Hyperoartia</taxon>
        <taxon>Petromyzontiformes</taxon>
        <taxon>Petromyzontidae</taxon>
        <taxon>Petromyzon</taxon>
    </lineage>
</organism>
<evidence type="ECO:0000259" key="2">
    <source>
        <dbReference type="Pfam" id="PF14939"/>
    </source>
</evidence>
<accession>A0AAJ7WXT7</accession>
<feature type="region of interest" description="Disordered" evidence="1">
    <location>
        <begin position="251"/>
        <end position="291"/>
    </location>
</feature>
<dbReference type="CDD" id="cd20913">
    <property type="entry name" value="DCAF15-CTD"/>
    <property type="match status" value="1"/>
</dbReference>
<proteinExistence type="predicted"/>
<name>A0AAJ7WXT7_PETMA</name>
<dbReference type="InterPro" id="IPR038914">
    <property type="entry name" value="DCAF15"/>
</dbReference>
<feature type="domain" description="DDB1- and CUL4-associated factor 15 WD40 repeat-containing" evidence="2">
    <location>
        <begin position="33"/>
        <end position="240"/>
    </location>
</feature>
<dbReference type="PANTHER" id="PTHR28541:SF1">
    <property type="entry name" value="DDB1- AND CUL4-ASSOCIATED FACTOR 15"/>
    <property type="match status" value="1"/>
</dbReference>